<dbReference type="Pfam" id="PF00004">
    <property type="entry name" value="AAA"/>
    <property type="match status" value="1"/>
</dbReference>
<dbReference type="SUPFAM" id="SSF52540">
    <property type="entry name" value="P-loop containing nucleoside triphosphate hydrolases"/>
    <property type="match status" value="1"/>
</dbReference>
<dbReference type="GO" id="GO:0016887">
    <property type="term" value="F:ATP hydrolysis activity"/>
    <property type="evidence" value="ECO:0007669"/>
    <property type="project" value="InterPro"/>
</dbReference>
<evidence type="ECO:0000259" key="1">
    <source>
        <dbReference type="Pfam" id="PF00004"/>
    </source>
</evidence>
<proteinExistence type="predicted"/>
<dbReference type="Proteomes" id="UP000006787">
    <property type="component" value="Unassembled WGS sequence"/>
</dbReference>
<name>K2PGY0_9LACT</name>
<evidence type="ECO:0000313" key="2">
    <source>
        <dbReference type="EMBL" id="EKF50640.1"/>
    </source>
</evidence>
<protein>
    <recommendedName>
        <fullName evidence="1">ATPase AAA-type core domain-containing protein</fullName>
    </recommendedName>
</protein>
<dbReference type="PATRIC" id="fig|1231377.3.peg.1973"/>
<accession>K2PGY0</accession>
<reference evidence="2 3" key="1">
    <citation type="journal article" date="2012" name="J. Bacteriol.">
        <title>Genome Sequence of the Bacteriocin-Producing Strain Lactococcus garvieae DCC43.</title>
        <authorList>
            <person name="Gabrielsen C."/>
            <person name="Brede D.A."/>
            <person name="Hernandez P.E."/>
            <person name="Nes I.F."/>
            <person name="Diep D.B."/>
        </authorList>
    </citation>
    <scope>NUCLEOTIDE SEQUENCE [LARGE SCALE GENOMIC DNA]</scope>
    <source>
        <strain evidence="2 3">DCC43</strain>
    </source>
</reference>
<dbReference type="InterPro" id="IPR027417">
    <property type="entry name" value="P-loop_NTPase"/>
</dbReference>
<comment type="caution">
    <text evidence="2">The sequence shown here is derived from an EMBL/GenBank/DDBJ whole genome shotgun (WGS) entry which is preliminary data.</text>
</comment>
<gene>
    <name evidence="2" type="ORF">C426_1992</name>
</gene>
<dbReference type="RefSeq" id="WP_003136612.1">
    <property type="nucleotide sequence ID" value="NZ_AMQS01000037.1"/>
</dbReference>
<sequence>MKIEDLLLNEGNISVIGNPGTGKTSLLRLVVESALSLDIYDEIIVYTAYREEYDELLKNEKVKLGKFFKTRFSKFFEGVELFPSKKQLLVIVDDFEAILDENKRNGNVKKYRKNLEAIMYKNIRQGIESPMEIQRVYDKNDLDLSRYMMEKKLRSYIDRYIDAKPKYCISSSKNLDDLPFKFLQHIQFSRLNRGFPLGHFEYTSTHKLNDYLEASKEDYWGNY</sequence>
<evidence type="ECO:0000313" key="3">
    <source>
        <dbReference type="Proteomes" id="UP000006787"/>
    </source>
</evidence>
<dbReference type="InterPro" id="IPR003959">
    <property type="entry name" value="ATPase_AAA_core"/>
</dbReference>
<dbReference type="GO" id="GO:0005524">
    <property type="term" value="F:ATP binding"/>
    <property type="evidence" value="ECO:0007669"/>
    <property type="project" value="InterPro"/>
</dbReference>
<dbReference type="Gene3D" id="3.40.50.300">
    <property type="entry name" value="P-loop containing nucleotide triphosphate hydrolases"/>
    <property type="match status" value="1"/>
</dbReference>
<dbReference type="EMBL" id="AMQS01000037">
    <property type="protein sequence ID" value="EKF50640.1"/>
    <property type="molecule type" value="Genomic_DNA"/>
</dbReference>
<dbReference type="AlphaFoldDB" id="K2PGY0"/>
<organism evidence="2 3">
    <name type="scientific">Lactococcus garvieae DCC43</name>
    <dbReference type="NCBI Taxonomy" id="1231377"/>
    <lineage>
        <taxon>Bacteria</taxon>
        <taxon>Bacillati</taxon>
        <taxon>Bacillota</taxon>
        <taxon>Bacilli</taxon>
        <taxon>Lactobacillales</taxon>
        <taxon>Streptococcaceae</taxon>
        <taxon>Lactococcus</taxon>
    </lineage>
</organism>
<feature type="domain" description="ATPase AAA-type core" evidence="1">
    <location>
        <begin position="15"/>
        <end position="123"/>
    </location>
</feature>